<feature type="compositionally biased region" description="Basic and acidic residues" evidence="1">
    <location>
        <begin position="185"/>
        <end position="198"/>
    </location>
</feature>
<dbReference type="RefSeq" id="XP_068346903.1">
    <property type="nucleotide sequence ID" value="XM_068496103.1"/>
</dbReference>
<evidence type="ECO:0000313" key="2">
    <source>
        <dbReference type="EMBL" id="OHS93766.1"/>
    </source>
</evidence>
<evidence type="ECO:0000256" key="1">
    <source>
        <dbReference type="SAM" id="MobiDB-lite"/>
    </source>
</evidence>
<proteinExistence type="predicted"/>
<gene>
    <name evidence="2" type="ORF">TRFO_11562</name>
</gene>
<accession>A0A1J4J2W4</accession>
<comment type="caution">
    <text evidence="2">The sequence shown here is derived from an EMBL/GenBank/DDBJ whole genome shotgun (WGS) entry which is preliminary data.</text>
</comment>
<feature type="compositionally biased region" description="Basic and acidic residues" evidence="1">
    <location>
        <begin position="76"/>
        <end position="86"/>
    </location>
</feature>
<protein>
    <submittedName>
        <fullName evidence="2">Uncharacterized protein</fullName>
    </submittedName>
</protein>
<dbReference type="VEuPathDB" id="TrichDB:TRFO_11562"/>
<feature type="region of interest" description="Disordered" evidence="1">
    <location>
        <begin position="74"/>
        <end position="215"/>
    </location>
</feature>
<name>A0A1J4J2W4_9EUKA</name>
<feature type="compositionally biased region" description="Polar residues" evidence="1">
    <location>
        <begin position="33"/>
        <end position="50"/>
    </location>
</feature>
<dbReference type="Proteomes" id="UP000179807">
    <property type="component" value="Unassembled WGS sequence"/>
</dbReference>
<evidence type="ECO:0000313" key="3">
    <source>
        <dbReference type="Proteomes" id="UP000179807"/>
    </source>
</evidence>
<feature type="compositionally biased region" description="Gly residues" evidence="1">
    <location>
        <begin position="115"/>
        <end position="126"/>
    </location>
</feature>
<dbReference type="GeneID" id="94830807"/>
<keyword evidence="3" id="KW-1185">Reference proteome</keyword>
<feature type="compositionally biased region" description="Basic and acidic residues" evidence="1">
    <location>
        <begin position="129"/>
        <end position="145"/>
    </location>
</feature>
<organism evidence="2 3">
    <name type="scientific">Tritrichomonas foetus</name>
    <dbReference type="NCBI Taxonomy" id="1144522"/>
    <lineage>
        <taxon>Eukaryota</taxon>
        <taxon>Metamonada</taxon>
        <taxon>Parabasalia</taxon>
        <taxon>Tritrichomonadida</taxon>
        <taxon>Tritrichomonadidae</taxon>
        <taxon>Tritrichomonas</taxon>
    </lineage>
</organism>
<feature type="compositionally biased region" description="Low complexity" evidence="1">
    <location>
        <begin position="149"/>
        <end position="178"/>
    </location>
</feature>
<dbReference type="AlphaFoldDB" id="A0A1J4J2W4"/>
<sequence>MNQATSMSSDFVPILKNTEGEPSGAQSGRRPSFQPTRIHSDSHQNSVKRSQSANVAIELIQYDVSLERASVMGNRGDFDEGYDKSDYINPSTRNQGHFYNHQRQVHIYKDSPSGTRGGSSKGNRGGRGGRKDGEIKRRNSHDSGRKNFHNNNWSPKNHNNNTNNNTTNNNNNNSSNNHVGNPMRESSRDNIKEAKDFIPTRLNNQPKQDPPPKTE</sequence>
<reference evidence="2" key="1">
    <citation type="submission" date="2016-10" db="EMBL/GenBank/DDBJ databases">
        <authorList>
            <person name="Benchimol M."/>
            <person name="Almeida L.G."/>
            <person name="Vasconcelos A.T."/>
            <person name="Perreira-Neves A."/>
            <person name="Rosa I.A."/>
            <person name="Tasca T."/>
            <person name="Bogo M.R."/>
            <person name="de Souza W."/>
        </authorList>
    </citation>
    <scope>NUCLEOTIDE SEQUENCE [LARGE SCALE GENOMIC DNA]</scope>
    <source>
        <strain evidence="2">K</strain>
    </source>
</reference>
<feature type="compositionally biased region" description="Polar residues" evidence="1">
    <location>
        <begin position="88"/>
        <end position="97"/>
    </location>
</feature>
<dbReference type="EMBL" id="MLAK01001371">
    <property type="protein sequence ID" value="OHS93766.1"/>
    <property type="molecule type" value="Genomic_DNA"/>
</dbReference>
<feature type="region of interest" description="Disordered" evidence="1">
    <location>
        <begin position="1"/>
        <end position="50"/>
    </location>
</feature>